<organism evidence="1 2">
    <name type="scientific">Pseudolysinimonas kribbensis</name>
    <dbReference type="NCBI Taxonomy" id="433641"/>
    <lineage>
        <taxon>Bacteria</taxon>
        <taxon>Bacillati</taxon>
        <taxon>Actinomycetota</taxon>
        <taxon>Actinomycetes</taxon>
        <taxon>Micrococcales</taxon>
        <taxon>Microbacteriaceae</taxon>
        <taxon>Pseudolysinimonas</taxon>
    </lineage>
</organism>
<protein>
    <recommendedName>
        <fullName evidence="3">ROK family protein</fullName>
    </recommendedName>
</protein>
<evidence type="ECO:0000313" key="1">
    <source>
        <dbReference type="EMBL" id="GMA94090.1"/>
    </source>
</evidence>
<name>A0ABQ6K4T3_9MICO</name>
<proteinExistence type="predicted"/>
<sequence>MRGQTELLARLLVSLCSFLDPELVVLGGGVGQNLDLLGVGLMDRIGELSPLRPRLAASSLGSDAVVRGAVVHGISLAREAEFQARMASAITEAAPAAERTGIS</sequence>
<dbReference type="Gene3D" id="3.30.420.40">
    <property type="match status" value="1"/>
</dbReference>
<dbReference type="InterPro" id="IPR043129">
    <property type="entry name" value="ATPase_NBD"/>
</dbReference>
<accession>A0ABQ6K4T3</accession>
<comment type="caution">
    <text evidence="1">The sequence shown here is derived from an EMBL/GenBank/DDBJ whole genome shotgun (WGS) entry which is preliminary data.</text>
</comment>
<dbReference type="EMBL" id="BSVB01000001">
    <property type="protein sequence ID" value="GMA94090.1"/>
    <property type="molecule type" value="Genomic_DNA"/>
</dbReference>
<evidence type="ECO:0008006" key="3">
    <source>
        <dbReference type="Google" id="ProtNLM"/>
    </source>
</evidence>
<keyword evidence="2" id="KW-1185">Reference proteome</keyword>
<dbReference type="Proteomes" id="UP001157034">
    <property type="component" value="Unassembled WGS sequence"/>
</dbReference>
<reference evidence="2" key="1">
    <citation type="journal article" date="2019" name="Int. J. Syst. Evol. Microbiol.">
        <title>The Global Catalogue of Microorganisms (GCM) 10K type strain sequencing project: providing services to taxonomists for standard genome sequencing and annotation.</title>
        <authorList>
            <consortium name="The Broad Institute Genomics Platform"/>
            <consortium name="The Broad Institute Genome Sequencing Center for Infectious Disease"/>
            <person name="Wu L."/>
            <person name="Ma J."/>
        </authorList>
    </citation>
    <scope>NUCLEOTIDE SEQUENCE [LARGE SCALE GENOMIC DNA]</scope>
    <source>
        <strain evidence="2">NBRC 108894</strain>
    </source>
</reference>
<dbReference type="SUPFAM" id="SSF53067">
    <property type="entry name" value="Actin-like ATPase domain"/>
    <property type="match status" value="1"/>
</dbReference>
<evidence type="ECO:0000313" key="2">
    <source>
        <dbReference type="Proteomes" id="UP001157034"/>
    </source>
</evidence>
<gene>
    <name evidence="1" type="ORF">GCM10025881_09140</name>
</gene>